<organism evidence="2 3">
    <name type="scientific">Dendrothele bispora (strain CBS 962.96)</name>
    <dbReference type="NCBI Taxonomy" id="1314807"/>
    <lineage>
        <taxon>Eukaryota</taxon>
        <taxon>Fungi</taxon>
        <taxon>Dikarya</taxon>
        <taxon>Basidiomycota</taxon>
        <taxon>Agaricomycotina</taxon>
        <taxon>Agaricomycetes</taxon>
        <taxon>Agaricomycetidae</taxon>
        <taxon>Agaricales</taxon>
        <taxon>Agaricales incertae sedis</taxon>
        <taxon>Dendrothele</taxon>
    </lineage>
</organism>
<dbReference type="Proteomes" id="UP000297245">
    <property type="component" value="Unassembled WGS sequence"/>
</dbReference>
<sequence length="171" mass="19406">PTPTQLHGARKRRAPTKYEDFLISSHSALVKKNRTPRQEIEETPTHDFTPSPSPELQLEQEFTSSYRSPSEQLKPILSRHKTTPNDAGIFRVYRYSKPSREPDAFVTTTDVTNSSTFEHPKRSNAPTAQDGFGPRSKALQAPDVYGPFDNFASFSLIDWAYRFKTTSKEAL</sequence>
<feature type="region of interest" description="Disordered" evidence="1">
    <location>
        <begin position="25"/>
        <end position="82"/>
    </location>
</feature>
<dbReference type="EMBL" id="ML181633">
    <property type="protein sequence ID" value="THU75717.1"/>
    <property type="molecule type" value="Genomic_DNA"/>
</dbReference>
<dbReference type="AlphaFoldDB" id="A0A4S8KJS5"/>
<feature type="region of interest" description="Disordered" evidence="1">
    <location>
        <begin position="112"/>
        <end position="136"/>
    </location>
</feature>
<protein>
    <submittedName>
        <fullName evidence="2">Uncharacterized protein</fullName>
    </submittedName>
</protein>
<evidence type="ECO:0000313" key="2">
    <source>
        <dbReference type="EMBL" id="THU75717.1"/>
    </source>
</evidence>
<evidence type="ECO:0000256" key="1">
    <source>
        <dbReference type="SAM" id="MobiDB-lite"/>
    </source>
</evidence>
<feature type="compositionally biased region" description="Polar residues" evidence="1">
    <location>
        <begin position="60"/>
        <end position="71"/>
    </location>
</feature>
<reference evidence="2 3" key="1">
    <citation type="journal article" date="2019" name="Nat. Ecol. Evol.">
        <title>Megaphylogeny resolves global patterns of mushroom evolution.</title>
        <authorList>
            <person name="Varga T."/>
            <person name="Krizsan K."/>
            <person name="Foldi C."/>
            <person name="Dima B."/>
            <person name="Sanchez-Garcia M."/>
            <person name="Sanchez-Ramirez S."/>
            <person name="Szollosi G.J."/>
            <person name="Szarkandi J.G."/>
            <person name="Papp V."/>
            <person name="Albert L."/>
            <person name="Andreopoulos W."/>
            <person name="Angelini C."/>
            <person name="Antonin V."/>
            <person name="Barry K.W."/>
            <person name="Bougher N.L."/>
            <person name="Buchanan P."/>
            <person name="Buyck B."/>
            <person name="Bense V."/>
            <person name="Catcheside P."/>
            <person name="Chovatia M."/>
            <person name="Cooper J."/>
            <person name="Damon W."/>
            <person name="Desjardin D."/>
            <person name="Finy P."/>
            <person name="Geml J."/>
            <person name="Haridas S."/>
            <person name="Hughes K."/>
            <person name="Justo A."/>
            <person name="Karasinski D."/>
            <person name="Kautmanova I."/>
            <person name="Kiss B."/>
            <person name="Kocsube S."/>
            <person name="Kotiranta H."/>
            <person name="LaButti K.M."/>
            <person name="Lechner B.E."/>
            <person name="Liimatainen K."/>
            <person name="Lipzen A."/>
            <person name="Lukacs Z."/>
            <person name="Mihaltcheva S."/>
            <person name="Morgado L.N."/>
            <person name="Niskanen T."/>
            <person name="Noordeloos M.E."/>
            <person name="Ohm R.A."/>
            <person name="Ortiz-Santana B."/>
            <person name="Ovrebo C."/>
            <person name="Racz N."/>
            <person name="Riley R."/>
            <person name="Savchenko A."/>
            <person name="Shiryaev A."/>
            <person name="Soop K."/>
            <person name="Spirin V."/>
            <person name="Szebenyi C."/>
            <person name="Tomsovsky M."/>
            <person name="Tulloss R.E."/>
            <person name="Uehling J."/>
            <person name="Grigoriev I.V."/>
            <person name="Vagvolgyi C."/>
            <person name="Papp T."/>
            <person name="Martin F.M."/>
            <person name="Miettinen O."/>
            <person name="Hibbett D.S."/>
            <person name="Nagy L.G."/>
        </authorList>
    </citation>
    <scope>NUCLEOTIDE SEQUENCE [LARGE SCALE GENOMIC DNA]</scope>
    <source>
        <strain evidence="2 3">CBS 962.96</strain>
    </source>
</reference>
<feature type="compositionally biased region" description="Basic and acidic residues" evidence="1">
    <location>
        <begin position="36"/>
        <end position="45"/>
    </location>
</feature>
<proteinExistence type="predicted"/>
<keyword evidence="3" id="KW-1185">Reference proteome</keyword>
<gene>
    <name evidence="2" type="ORF">K435DRAFT_606518</name>
</gene>
<feature type="non-terminal residue" evidence="2">
    <location>
        <position position="1"/>
    </location>
</feature>
<evidence type="ECO:0000313" key="3">
    <source>
        <dbReference type="Proteomes" id="UP000297245"/>
    </source>
</evidence>
<name>A0A4S8KJS5_DENBC</name>
<feature type="non-terminal residue" evidence="2">
    <location>
        <position position="171"/>
    </location>
</feature>
<accession>A0A4S8KJS5</accession>